<proteinExistence type="predicted"/>
<gene>
    <name evidence="1" type="ORF">ALC62_01812</name>
</gene>
<reference evidence="1 2" key="1">
    <citation type="submission" date="2016-03" db="EMBL/GenBank/DDBJ databases">
        <title>Cyphomyrmex costatus WGS genome.</title>
        <authorList>
            <person name="Nygaard S."/>
            <person name="Hu H."/>
            <person name="Boomsma J."/>
            <person name="Zhang G."/>
        </authorList>
    </citation>
    <scope>NUCLEOTIDE SEQUENCE [LARGE SCALE GENOMIC DNA]</scope>
    <source>
        <strain evidence="1">MS0001</strain>
        <tissue evidence="1">Whole body</tissue>
    </source>
</reference>
<dbReference type="Proteomes" id="UP000078542">
    <property type="component" value="Unassembled WGS sequence"/>
</dbReference>
<accession>A0A151IP58</accession>
<dbReference type="EMBL" id="KQ976892">
    <property type="protein sequence ID" value="KYN07254.1"/>
    <property type="molecule type" value="Genomic_DNA"/>
</dbReference>
<name>A0A151IP58_9HYME</name>
<evidence type="ECO:0000313" key="2">
    <source>
        <dbReference type="Proteomes" id="UP000078542"/>
    </source>
</evidence>
<organism evidence="1 2">
    <name type="scientific">Cyphomyrmex costatus</name>
    <dbReference type="NCBI Taxonomy" id="456900"/>
    <lineage>
        <taxon>Eukaryota</taxon>
        <taxon>Metazoa</taxon>
        <taxon>Ecdysozoa</taxon>
        <taxon>Arthropoda</taxon>
        <taxon>Hexapoda</taxon>
        <taxon>Insecta</taxon>
        <taxon>Pterygota</taxon>
        <taxon>Neoptera</taxon>
        <taxon>Endopterygota</taxon>
        <taxon>Hymenoptera</taxon>
        <taxon>Apocrita</taxon>
        <taxon>Aculeata</taxon>
        <taxon>Formicoidea</taxon>
        <taxon>Formicidae</taxon>
        <taxon>Myrmicinae</taxon>
        <taxon>Cyphomyrmex</taxon>
    </lineage>
</organism>
<evidence type="ECO:0000313" key="1">
    <source>
        <dbReference type="EMBL" id="KYN07254.1"/>
    </source>
</evidence>
<dbReference type="AlphaFoldDB" id="A0A151IP58"/>
<sequence length="72" mass="8306">MEEQLWRSVAKRVAVCLLRIPMFPKQGFVDCVSACTYAYAVNLNTSYCHLNALLMTQGQYRPRIQELAFIYA</sequence>
<keyword evidence="2" id="KW-1185">Reference proteome</keyword>
<protein>
    <submittedName>
        <fullName evidence="1">Uncharacterized protein</fullName>
    </submittedName>
</protein>